<dbReference type="Proteomes" id="UP000325315">
    <property type="component" value="Unassembled WGS sequence"/>
</dbReference>
<gene>
    <name evidence="1" type="ORF">EPI10_024586</name>
</gene>
<evidence type="ECO:0000313" key="2">
    <source>
        <dbReference type="Proteomes" id="UP000325315"/>
    </source>
</evidence>
<reference evidence="1" key="1">
    <citation type="submission" date="2019-08" db="EMBL/GenBank/DDBJ databases">
        <authorList>
            <person name="Liu F."/>
        </authorList>
    </citation>
    <scope>NUCLEOTIDE SEQUENCE [LARGE SCALE GENOMIC DNA]</scope>
    <source>
        <strain evidence="1">PA1801</strain>
        <tissue evidence="1">Leaf</tissue>
    </source>
</reference>
<dbReference type="PANTHER" id="PTHR45835:SF104">
    <property type="entry name" value="PROTEIN NYNRIN-LIKE"/>
    <property type="match status" value="1"/>
</dbReference>
<keyword evidence="2" id="KW-1185">Reference proteome</keyword>
<dbReference type="GO" id="GO:0003676">
    <property type="term" value="F:nucleic acid binding"/>
    <property type="evidence" value="ECO:0007669"/>
    <property type="project" value="InterPro"/>
</dbReference>
<dbReference type="EMBL" id="SMMG02000005">
    <property type="protein sequence ID" value="KAA3474286.1"/>
    <property type="molecule type" value="Genomic_DNA"/>
</dbReference>
<sequence length="170" mass="19768">MTPTTTINSYLSLGIHLYELCGRLSQLKREKYHIGSNRQIDQLWLLLGPFSSVHHINCSSRIFGATYHPQIDGQTKVLNKCLEGYLRCMAEWWYNTTYHLAIQTTPYEALYGQIPPLNLPYLAGSSPNQEAIRKLLQFHLKRAQEIIKQLADRKRSNREFDVGDLEYLRL</sequence>
<comment type="caution">
    <text evidence="1">The sequence shown here is derived from an EMBL/GenBank/DDBJ whole genome shotgun (WGS) entry which is preliminary data.</text>
</comment>
<accession>A0A5B6VZ56</accession>
<protein>
    <submittedName>
        <fullName evidence="1">Retrotransposable element Tf2</fullName>
    </submittedName>
</protein>
<proteinExistence type="predicted"/>
<evidence type="ECO:0000313" key="1">
    <source>
        <dbReference type="EMBL" id="KAA3474286.1"/>
    </source>
</evidence>
<dbReference type="SUPFAM" id="SSF53098">
    <property type="entry name" value="Ribonuclease H-like"/>
    <property type="match status" value="1"/>
</dbReference>
<dbReference type="Gene3D" id="3.30.420.10">
    <property type="entry name" value="Ribonuclease H-like superfamily/Ribonuclease H"/>
    <property type="match status" value="1"/>
</dbReference>
<dbReference type="OrthoDB" id="5554229at2759"/>
<organism evidence="1 2">
    <name type="scientific">Gossypium australe</name>
    <dbReference type="NCBI Taxonomy" id="47621"/>
    <lineage>
        <taxon>Eukaryota</taxon>
        <taxon>Viridiplantae</taxon>
        <taxon>Streptophyta</taxon>
        <taxon>Embryophyta</taxon>
        <taxon>Tracheophyta</taxon>
        <taxon>Spermatophyta</taxon>
        <taxon>Magnoliopsida</taxon>
        <taxon>eudicotyledons</taxon>
        <taxon>Gunneridae</taxon>
        <taxon>Pentapetalae</taxon>
        <taxon>rosids</taxon>
        <taxon>malvids</taxon>
        <taxon>Malvales</taxon>
        <taxon>Malvaceae</taxon>
        <taxon>Malvoideae</taxon>
        <taxon>Gossypium</taxon>
    </lineage>
</organism>
<dbReference type="PANTHER" id="PTHR45835">
    <property type="entry name" value="YALI0A06105P"/>
    <property type="match status" value="1"/>
</dbReference>
<dbReference type="AlphaFoldDB" id="A0A5B6VZ56"/>
<dbReference type="InterPro" id="IPR036397">
    <property type="entry name" value="RNaseH_sf"/>
</dbReference>
<name>A0A5B6VZ56_9ROSI</name>
<dbReference type="InterPro" id="IPR012337">
    <property type="entry name" value="RNaseH-like_sf"/>
</dbReference>